<name>A0A916SBG5_9BURK</name>
<dbReference type="AlphaFoldDB" id="A0A916SBG5"/>
<reference evidence="2" key="2">
    <citation type="submission" date="2020-09" db="EMBL/GenBank/DDBJ databases">
        <authorList>
            <person name="Sun Q."/>
            <person name="Zhou Y."/>
        </authorList>
    </citation>
    <scope>NUCLEOTIDE SEQUENCE</scope>
    <source>
        <strain evidence="2">CGMCC 1.15322</strain>
    </source>
</reference>
<protein>
    <recommendedName>
        <fullName evidence="4">Lysozyme inhibitor LprI N-terminal domain-containing protein</fullName>
    </recommendedName>
</protein>
<dbReference type="Proteomes" id="UP000620596">
    <property type="component" value="Unassembled WGS sequence"/>
</dbReference>
<comment type="caution">
    <text evidence="2">The sequence shown here is derived from an EMBL/GenBank/DDBJ whole genome shotgun (WGS) entry which is preliminary data.</text>
</comment>
<sequence length="140" mass="15066">MRFVLSLLLLTTATLASAQTPEPKGLQEALGLAVASQKVLNEYAIGAMEPEAMKYAQRLRLTQAALDAQYRRWPALAADTDAWAPLRICQAALQQASKLAALSASKAVRAASEPDFQAAKARLQQLRTACDTQIRSGKPS</sequence>
<evidence type="ECO:0000256" key="1">
    <source>
        <dbReference type="SAM" id="SignalP"/>
    </source>
</evidence>
<evidence type="ECO:0000313" key="3">
    <source>
        <dbReference type="Proteomes" id="UP000620596"/>
    </source>
</evidence>
<evidence type="ECO:0008006" key="4">
    <source>
        <dbReference type="Google" id="ProtNLM"/>
    </source>
</evidence>
<organism evidence="2 3">
    <name type="scientific">Polaromonas eurypsychrophila</name>
    <dbReference type="NCBI Taxonomy" id="1614635"/>
    <lineage>
        <taxon>Bacteria</taxon>
        <taxon>Pseudomonadati</taxon>
        <taxon>Pseudomonadota</taxon>
        <taxon>Betaproteobacteria</taxon>
        <taxon>Burkholderiales</taxon>
        <taxon>Comamonadaceae</taxon>
        <taxon>Polaromonas</taxon>
    </lineage>
</organism>
<proteinExistence type="predicted"/>
<keyword evidence="3" id="KW-1185">Reference proteome</keyword>
<evidence type="ECO:0000313" key="2">
    <source>
        <dbReference type="EMBL" id="GGA90027.1"/>
    </source>
</evidence>
<feature type="chain" id="PRO_5037172212" description="Lysozyme inhibitor LprI N-terminal domain-containing protein" evidence="1">
    <location>
        <begin position="19"/>
        <end position="140"/>
    </location>
</feature>
<dbReference type="RefSeq" id="WP_188706918.1">
    <property type="nucleotide sequence ID" value="NZ_BMIG01000002.1"/>
</dbReference>
<accession>A0A916SBG5</accession>
<keyword evidence="1" id="KW-0732">Signal</keyword>
<gene>
    <name evidence="2" type="ORF">GCM10011496_08590</name>
</gene>
<dbReference type="EMBL" id="BMIG01000002">
    <property type="protein sequence ID" value="GGA90027.1"/>
    <property type="molecule type" value="Genomic_DNA"/>
</dbReference>
<reference evidence="2" key="1">
    <citation type="journal article" date="2014" name="Int. J. Syst. Evol. Microbiol.">
        <title>Complete genome sequence of Corynebacterium casei LMG S-19264T (=DSM 44701T), isolated from a smear-ripened cheese.</title>
        <authorList>
            <consortium name="US DOE Joint Genome Institute (JGI-PGF)"/>
            <person name="Walter F."/>
            <person name="Albersmeier A."/>
            <person name="Kalinowski J."/>
            <person name="Ruckert C."/>
        </authorList>
    </citation>
    <scope>NUCLEOTIDE SEQUENCE</scope>
    <source>
        <strain evidence="2">CGMCC 1.15322</strain>
    </source>
</reference>
<feature type="signal peptide" evidence="1">
    <location>
        <begin position="1"/>
        <end position="18"/>
    </location>
</feature>